<dbReference type="AlphaFoldDB" id="A0A1F4URL8"/>
<keyword evidence="3" id="KW-0143">Chaperone</keyword>
<feature type="compositionally biased region" description="Acidic residues" evidence="4">
    <location>
        <begin position="99"/>
        <end position="115"/>
    </location>
</feature>
<dbReference type="CDD" id="cd22533">
    <property type="entry name" value="KH-II_YlqC-like"/>
    <property type="match status" value="1"/>
</dbReference>
<proteinExistence type="inferred from homology"/>
<comment type="caution">
    <text evidence="5">The sequence shown here is derived from an EMBL/GenBank/DDBJ whole genome shotgun (WGS) entry which is preliminary data.</text>
</comment>
<keyword evidence="3" id="KW-0961">Cell wall biogenesis/degradation</keyword>
<comment type="function">
    <text evidence="3">A probable RNA chaperone. Forms a complex with KhpB which binds to cellular RNA and controls its expression. Plays a role in peptidoglycan (PG) homeostasis and cell length regulation.</text>
</comment>
<dbReference type="HAMAP" id="MF_00088">
    <property type="entry name" value="KhpA"/>
    <property type="match status" value="1"/>
</dbReference>
<dbReference type="GO" id="GO:0008360">
    <property type="term" value="P:regulation of cell shape"/>
    <property type="evidence" value="ECO:0007669"/>
    <property type="project" value="UniProtKB-KW"/>
</dbReference>
<evidence type="ECO:0000256" key="3">
    <source>
        <dbReference type="HAMAP-Rule" id="MF_00088"/>
    </source>
</evidence>
<dbReference type="GO" id="GO:0005737">
    <property type="term" value="C:cytoplasm"/>
    <property type="evidence" value="ECO:0007669"/>
    <property type="project" value="UniProtKB-SubCell"/>
</dbReference>
<dbReference type="InterPro" id="IPR009019">
    <property type="entry name" value="KH_sf_prok-type"/>
</dbReference>
<keyword evidence="2 3" id="KW-0694">RNA-binding</keyword>
<dbReference type="PROSITE" id="PS50084">
    <property type="entry name" value="KH_TYPE_1"/>
    <property type="match status" value="1"/>
</dbReference>
<comment type="similarity">
    <text evidence="3">Belongs to the KhpA RNA-binding protein family.</text>
</comment>
<evidence type="ECO:0000313" key="6">
    <source>
        <dbReference type="Proteomes" id="UP000176608"/>
    </source>
</evidence>
<dbReference type="PANTHER" id="PTHR34654:SF1">
    <property type="entry name" value="RNA-BINDING PROTEIN KHPA"/>
    <property type="match status" value="1"/>
</dbReference>
<accession>A0A1F4URL8</accession>
<feature type="region of interest" description="Disordered" evidence="4">
    <location>
        <begin position="76"/>
        <end position="115"/>
    </location>
</feature>
<dbReference type="STRING" id="1802617.A2886_02430"/>
<keyword evidence="3" id="KW-0133">Cell shape</keyword>
<name>A0A1F4URL8_UNCKA</name>
<dbReference type="GO" id="GO:0003723">
    <property type="term" value="F:RNA binding"/>
    <property type="evidence" value="ECO:0007669"/>
    <property type="project" value="UniProtKB-UniRule"/>
</dbReference>
<dbReference type="Proteomes" id="UP000176608">
    <property type="component" value="Unassembled WGS sequence"/>
</dbReference>
<evidence type="ECO:0000256" key="2">
    <source>
        <dbReference type="ARBA" id="ARBA00022884"/>
    </source>
</evidence>
<dbReference type="EMBL" id="MEVA01000006">
    <property type="protein sequence ID" value="OGC47621.1"/>
    <property type="molecule type" value="Genomic_DNA"/>
</dbReference>
<dbReference type="PANTHER" id="PTHR34654">
    <property type="entry name" value="UPF0109 PROTEIN SCO5592"/>
    <property type="match status" value="1"/>
</dbReference>
<evidence type="ECO:0000313" key="5">
    <source>
        <dbReference type="EMBL" id="OGC47621.1"/>
    </source>
</evidence>
<dbReference type="Pfam" id="PF13083">
    <property type="entry name" value="KH_KhpA-B"/>
    <property type="match status" value="1"/>
</dbReference>
<reference evidence="5 6" key="1">
    <citation type="journal article" date="2016" name="Nat. Commun.">
        <title>Thousands of microbial genomes shed light on interconnected biogeochemical processes in an aquifer system.</title>
        <authorList>
            <person name="Anantharaman K."/>
            <person name="Brown C.T."/>
            <person name="Hug L.A."/>
            <person name="Sharon I."/>
            <person name="Castelle C.J."/>
            <person name="Probst A.J."/>
            <person name="Thomas B.C."/>
            <person name="Singh A."/>
            <person name="Wilkins M.J."/>
            <person name="Karaoz U."/>
            <person name="Brodie E.L."/>
            <person name="Williams K.H."/>
            <person name="Hubbard S.S."/>
            <person name="Banfield J.F."/>
        </authorList>
    </citation>
    <scope>NUCLEOTIDE SEQUENCE [LARGE SCALE GENOMIC DNA]</scope>
</reference>
<evidence type="ECO:0000256" key="1">
    <source>
        <dbReference type="ARBA" id="ARBA00022490"/>
    </source>
</evidence>
<feature type="compositionally biased region" description="Low complexity" evidence="4">
    <location>
        <begin position="86"/>
        <end position="98"/>
    </location>
</feature>
<dbReference type="GO" id="GO:0071555">
    <property type="term" value="P:cell wall organization"/>
    <property type="evidence" value="ECO:0007669"/>
    <property type="project" value="UniProtKB-KW"/>
</dbReference>
<evidence type="ECO:0000256" key="4">
    <source>
        <dbReference type="SAM" id="MobiDB-lite"/>
    </source>
</evidence>
<dbReference type="InterPro" id="IPR020627">
    <property type="entry name" value="KhpA"/>
</dbReference>
<protein>
    <recommendedName>
        <fullName evidence="3">RNA-binding protein KhpA</fullName>
    </recommendedName>
    <alternativeName>
        <fullName evidence="3">KH-domain protein A</fullName>
    </alternativeName>
</protein>
<keyword evidence="1 3" id="KW-0963">Cytoplasm</keyword>
<dbReference type="InterPro" id="IPR015946">
    <property type="entry name" value="KH_dom-like_a/b"/>
</dbReference>
<dbReference type="GO" id="GO:0009252">
    <property type="term" value="P:peptidoglycan biosynthetic process"/>
    <property type="evidence" value="ECO:0007669"/>
    <property type="project" value="UniProtKB-UniRule"/>
</dbReference>
<dbReference type="Gene3D" id="3.30.300.20">
    <property type="match status" value="1"/>
</dbReference>
<dbReference type="SUPFAM" id="SSF54814">
    <property type="entry name" value="Prokaryotic type KH domain (KH-domain type II)"/>
    <property type="match status" value="1"/>
</dbReference>
<comment type="subcellular location">
    <subcellularLocation>
        <location evidence="3">Cytoplasm</location>
    </subcellularLocation>
</comment>
<sequence>MQEFLNYLLTNIVKNPGDVKVNEVLEGNTYNYQITVNPDDMGLVIGKEGRIIRSIRSLAKSKAIKEGVMINVELLEPDGTRRPRPAETAATGETTVEPETTETGESEATETEIAE</sequence>
<comment type="subunit">
    <text evidence="3">Forms a complex with KhpB.</text>
</comment>
<organism evidence="5 6">
    <name type="scientific">candidate division WWE3 bacterium RIFCSPHIGHO2_01_FULL_42_13</name>
    <dbReference type="NCBI Taxonomy" id="1802617"/>
    <lineage>
        <taxon>Bacteria</taxon>
        <taxon>Katanobacteria</taxon>
    </lineage>
</organism>
<gene>
    <name evidence="3" type="primary">khpA</name>
    <name evidence="5" type="ORF">A2886_02430</name>
</gene>